<dbReference type="OrthoDB" id="9986677at2759"/>
<feature type="transmembrane region" description="Helical" evidence="10">
    <location>
        <begin position="325"/>
        <end position="342"/>
    </location>
</feature>
<sequence length="848" mass="94220">MVGNILSHLGHEPTAPPASELPTSVIVESSSSDDIGAESQDEKGEKLGAQYDLEHYDIEGTDKHVQINAAFLDVADLDPELLDENGVERVIETAHDYSTRLISLEDDPTLPIHTVRMWVLGLGLTCFGAVLGQIFTFRPQEYTVSGLFSTDLMFVITLRSTNHCFQSVFDRQTINRCIHLIINFASRTVVAVLGTGWHKILPKAGKGRFWAILNPGPFNIKEHVCVTVMASTASGGALAISTFASEKLFYNLNVNYGNAIFTLIGKYFRARGVASPSQFFGYGLGGLYRSILVYPTFAVWPSLIPGVSLLETLHRDQNLASQKRRYRFFWVVFLAIFVWEWFPEIIAPTLTGISVFCLANRKNPNFTLIFGGTNGNEGLGLFSIGTDWLQITSTCLYQPWATTVSQGVGTLLCITIALAGYYGNVWNAKAYPFMGQDLFYENGTTYDQTAILDSNYNLNKTALAQQGLRSYAWTNAIYYFGLNLSVGASFTHVFLWYRKDIVSAWKKWRTNVRDDPHYAQMQKYPECPMWVYGVTVAAAFAMACATLYTGHSNEPWYALVVGCVFAFIELPISCLMSAITGFGVSGSNLCQMLGSAIVPGNARASLYFQLYSSNSVAQGSTMVSDLKFGQYTKVPPRAMFMVQAAGTLLGAILNLIIMNSIVNAQRDILLSVEGSNLWSGNVVQSYNAQAISWGALGKQMYGPHNKYFLIPLAFVSSFRAHTVLGFFVPVPFWIAHRLFPKMRFDRIVTPMLCWSLGYLSVGINSSVMSFFIIAIVCQFYLRRHRPTFFRKYNYLMAAALDGGTDLMVFISTFAVNGGAGKQYSFPNWALNPADTHYDYCTVKTPYGQ</sequence>
<dbReference type="EMBL" id="FMWP01000093">
    <property type="protein sequence ID" value="SCZ97532.1"/>
    <property type="molecule type" value="Genomic_DNA"/>
</dbReference>
<dbReference type="AlphaFoldDB" id="A0A2X0LNM1"/>
<evidence type="ECO:0000256" key="8">
    <source>
        <dbReference type="ARBA" id="ARBA00023136"/>
    </source>
</evidence>
<keyword evidence="8 10" id="KW-0472">Membrane</keyword>
<feature type="transmembrane region" description="Helical" evidence="10">
    <location>
        <begin position="291"/>
        <end position="313"/>
    </location>
</feature>
<evidence type="ECO:0000256" key="5">
    <source>
        <dbReference type="ARBA" id="ARBA00022856"/>
    </source>
</evidence>
<dbReference type="NCBIfam" id="TIGR00728">
    <property type="entry name" value="OPT_sfam"/>
    <property type="match status" value="1"/>
</dbReference>
<evidence type="ECO:0000256" key="7">
    <source>
        <dbReference type="ARBA" id="ARBA00022989"/>
    </source>
</evidence>
<dbReference type="GO" id="GO:0016020">
    <property type="term" value="C:membrane"/>
    <property type="evidence" value="ECO:0007669"/>
    <property type="project" value="UniProtKB-SubCell"/>
</dbReference>
<name>A0A2X0LNM1_9BASI</name>
<evidence type="ECO:0000256" key="10">
    <source>
        <dbReference type="SAM" id="Phobius"/>
    </source>
</evidence>
<dbReference type="GO" id="GO:0015031">
    <property type="term" value="P:protein transport"/>
    <property type="evidence" value="ECO:0007669"/>
    <property type="project" value="UniProtKB-KW"/>
</dbReference>
<protein>
    <submittedName>
        <fullName evidence="11">BZ3500_MvSof-1268-A1-R1_Chr4-3g07235 protein</fullName>
    </submittedName>
</protein>
<feature type="transmembrane region" description="Helical" evidence="10">
    <location>
        <begin position="476"/>
        <end position="497"/>
    </location>
</feature>
<evidence type="ECO:0000256" key="2">
    <source>
        <dbReference type="ARBA" id="ARBA00008807"/>
    </source>
</evidence>
<organism evidence="11 12">
    <name type="scientific">Microbotryum saponariae</name>
    <dbReference type="NCBI Taxonomy" id="289078"/>
    <lineage>
        <taxon>Eukaryota</taxon>
        <taxon>Fungi</taxon>
        <taxon>Dikarya</taxon>
        <taxon>Basidiomycota</taxon>
        <taxon>Pucciniomycotina</taxon>
        <taxon>Microbotryomycetes</taxon>
        <taxon>Microbotryales</taxon>
        <taxon>Microbotryaceae</taxon>
        <taxon>Microbotryum</taxon>
    </lineage>
</organism>
<keyword evidence="4 10" id="KW-0812">Transmembrane</keyword>
<evidence type="ECO:0000256" key="6">
    <source>
        <dbReference type="ARBA" id="ARBA00022927"/>
    </source>
</evidence>
<dbReference type="Pfam" id="PF03169">
    <property type="entry name" value="OPT"/>
    <property type="match status" value="1"/>
</dbReference>
<dbReference type="PANTHER" id="PTHR22601">
    <property type="entry name" value="ISP4 LIKE PROTEIN"/>
    <property type="match status" value="1"/>
</dbReference>
<evidence type="ECO:0000256" key="4">
    <source>
        <dbReference type="ARBA" id="ARBA00022692"/>
    </source>
</evidence>
<dbReference type="Proteomes" id="UP000249723">
    <property type="component" value="Unassembled WGS sequence"/>
</dbReference>
<feature type="region of interest" description="Disordered" evidence="9">
    <location>
        <begin position="1"/>
        <end position="21"/>
    </location>
</feature>
<keyword evidence="12" id="KW-1185">Reference proteome</keyword>
<evidence type="ECO:0000256" key="9">
    <source>
        <dbReference type="SAM" id="MobiDB-lite"/>
    </source>
</evidence>
<comment type="similarity">
    <text evidence="2">Belongs to the oligopeptide OPT transporter family.</text>
</comment>
<evidence type="ECO:0000313" key="12">
    <source>
        <dbReference type="Proteomes" id="UP000249723"/>
    </source>
</evidence>
<evidence type="ECO:0000256" key="3">
    <source>
        <dbReference type="ARBA" id="ARBA00022448"/>
    </source>
</evidence>
<feature type="transmembrane region" description="Helical" evidence="10">
    <location>
        <begin position="638"/>
        <end position="657"/>
    </location>
</feature>
<evidence type="ECO:0000313" key="11">
    <source>
        <dbReference type="EMBL" id="SCZ97532.1"/>
    </source>
</evidence>
<feature type="transmembrane region" description="Helical" evidence="10">
    <location>
        <begin position="556"/>
        <end position="584"/>
    </location>
</feature>
<keyword evidence="7 10" id="KW-1133">Transmembrane helix</keyword>
<keyword evidence="5" id="KW-0571">Peptide transport</keyword>
<evidence type="ECO:0000256" key="1">
    <source>
        <dbReference type="ARBA" id="ARBA00004141"/>
    </source>
</evidence>
<dbReference type="GO" id="GO:0035673">
    <property type="term" value="F:oligopeptide transmembrane transporter activity"/>
    <property type="evidence" value="ECO:0007669"/>
    <property type="project" value="InterPro"/>
</dbReference>
<keyword evidence="3" id="KW-0813">Transport</keyword>
<keyword evidence="6" id="KW-0653">Protein transport</keyword>
<comment type="subcellular location">
    <subcellularLocation>
        <location evidence="1">Membrane</location>
        <topology evidence="1">Multi-pass membrane protein</topology>
    </subcellularLocation>
</comment>
<reference evidence="12" key="1">
    <citation type="submission" date="2016-10" db="EMBL/GenBank/DDBJ databases">
        <authorList>
            <person name="Jeantristanb JTB J.-T."/>
            <person name="Ricardo R."/>
        </authorList>
    </citation>
    <scope>NUCLEOTIDE SEQUENCE [LARGE SCALE GENOMIC DNA]</scope>
</reference>
<dbReference type="InterPro" id="IPR004648">
    <property type="entry name" value="Oligpept_transpt"/>
</dbReference>
<feature type="transmembrane region" description="Helical" evidence="10">
    <location>
        <begin position="708"/>
        <end position="735"/>
    </location>
</feature>
<feature type="transmembrane region" description="Helical" evidence="10">
    <location>
        <begin position="755"/>
        <end position="781"/>
    </location>
</feature>
<feature type="transmembrane region" description="Helical" evidence="10">
    <location>
        <begin position="530"/>
        <end position="550"/>
    </location>
</feature>
<dbReference type="InterPro" id="IPR004813">
    <property type="entry name" value="OPT"/>
</dbReference>
<gene>
    <name evidence="11" type="ORF">BZ3500_MVSOF-1268-A1-R1_CHR4-3G07235</name>
</gene>
<accession>A0A2X0LNM1</accession>
<proteinExistence type="inferred from homology"/>